<proteinExistence type="predicted"/>
<gene>
    <name evidence="2" type="ORF">GCM10009554_81730</name>
</gene>
<comment type="caution">
    <text evidence="2">The sequence shown here is derived from an EMBL/GenBank/DDBJ whole genome shotgun (WGS) entry which is preliminary data.</text>
</comment>
<feature type="region of interest" description="Disordered" evidence="1">
    <location>
        <begin position="1"/>
        <end position="20"/>
    </location>
</feature>
<evidence type="ECO:0000313" key="2">
    <source>
        <dbReference type="EMBL" id="GAA0962964.1"/>
    </source>
</evidence>
<name>A0ABP4CBF1_9ACTN</name>
<dbReference type="EMBL" id="BAAAHK010000024">
    <property type="protein sequence ID" value="GAA0962964.1"/>
    <property type="molecule type" value="Genomic_DNA"/>
</dbReference>
<accession>A0ABP4CBF1</accession>
<dbReference type="Proteomes" id="UP001500542">
    <property type="component" value="Unassembled WGS sequence"/>
</dbReference>
<sequence>MRPKIVAETGDRSPGESAGSRASQYLLQMVAFAVIVTAGVEGAGAGGGAPAGMEIAVKRTETIPTIMSSPWGGRKRAFSRK</sequence>
<keyword evidence="3" id="KW-1185">Reference proteome</keyword>
<evidence type="ECO:0000313" key="3">
    <source>
        <dbReference type="Proteomes" id="UP001500542"/>
    </source>
</evidence>
<evidence type="ECO:0000256" key="1">
    <source>
        <dbReference type="SAM" id="MobiDB-lite"/>
    </source>
</evidence>
<protein>
    <submittedName>
        <fullName evidence="2">Uncharacterized protein</fullName>
    </submittedName>
</protein>
<reference evidence="3" key="1">
    <citation type="journal article" date="2019" name="Int. J. Syst. Evol. Microbiol.">
        <title>The Global Catalogue of Microorganisms (GCM) 10K type strain sequencing project: providing services to taxonomists for standard genome sequencing and annotation.</title>
        <authorList>
            <consortium name="The Broad Institute Genomics Platform"/>
            <consortium name="The Broad Institute Genome Sequencing Center for Infectious Disease"/>
            <person name="Wu L."/>
            <person name="Ma J."/>
        </authorList>
    </citation>
    <scope>NUCLEOTIDE SEQUENCE [LARGE SCALE GENOMIC DNA]</scope>
    <source>
        <strain evidence="3">JCM 10977</strain>
    </source>
</reference>
<organism evidence="2 3">
    <name type="scientific">Kribbella koreensis</name>
    <dbReference type="NCBI Taxonomy" id="57909"/>
    <lineage>
        <taxon>Bacteria</taxon>
        <taxon>Bacillati</taxon>
        <taxon>Actinomycetota</taxon>
        <taxon>Actinomycetes</taxon>
        <taxon>Propionibacteriales</taxon>
        <taxon>Kribbellaceae</taxon>
        <taxon>Kribbella</taxon>
    </lineage>
</organism>